<keyword evidence="2" id="KW-1185">Reference proteome</keyword>
<dbReference type="AlphaFoldDB" id="U5QFB4"/>
<name>U5QFB4_GLOK1</name>
<dbReference type="EMBL" id="CP003587">
    <property type="protein sequence ID" value="AGY56350.1"/>
    <property type="molecule type" value="Genomic_DNA"/>
</dbReference>
<protein>
    <submittedName>
        <fullName evidence="1">Uncharacterized protein</fullName>
    </submittedName>
</protein>
<accession>U5QFB4</accession>
<evidence type="ECO:0000313" key="1">
    <source>
        <dbReference type="EMBL" id="AGY56350.1"/>
    </source>
</evidence>
<sequence length="89" mass="10010">MLADNALQSLIEALQSNDDNRVGTALTVLIEKPAADRRLLPYLEALLDRRSACVVARPFTFGELQLLAARALAEERGADRRRARRNYCR</sequence>
<dbReference type="HOGENOM" id="CLU_2450430_0_0_3"/>
<reference evidence="1 2" key="1">
    <citation type="journal article" date="2013" name="PLoS ONE">
        <title>Cultivation and Complete Genome Sequencing of Gloeobacter kilaueensis sp. nov., from a Lava Cave in Kilauea Caldera, Hawai'i.</title>
        <authorList>
            <person name="Saw J.H."/>
            <person name="Schatz M."/>
            <person name="Brown M.V."/>
            <person name="Kunkel D.D."/>
            <person name="Foster J.S."/>
            <person name="Shick H."/>
            <person name="Christensen S."/>
            <person name="Hou S."/>
            <person name="Wan X."/>
            <person name="Donachie S.P."/>
        </authorList>
    </citation>
    <scope>NUCLEOTIDE SEQUENCE [LARGE SCALE GENOMIC DNA]</scope>
    <source>
        <strain evidence="2">JS</strain>
    </source>
</reference>
<proteinExistence type="predicted"/>
<gene>
    <name evidence="1" type="ORF">GKIL_0103</name>
</gene>
<evidence type="ECO:0000313" key="2">
    <source>
        <dbReference type="Proteomes" id="UP000017396"/>
    </source>
</evidence>
<organism evidence="1 2">
    <name type="scientific">Gloeobacter kilaueensis (strain ATCC BAA-2537 / CCAP 1431/1 / ULC 316 / JS1)</name>
    <dbReference type="NCBI Taxonomy" id="1183438"/>
    <lineage>
        <taxon>Bacteria</taxon>
        <taxon>Bacillati</taxon>
        <taxon>Cyanobacteriota</taxon>
        <taxon>Cyanophyceae</taxon>
        <taxon>Gloeobacterales</taxon>
        <taxon>Gloeobacteraceae</taxon>
        <taxon>Gloeobacter</taxon>
    </lineage>
</organism>
<dbReference type="Proteomes" id="UP000017396">
    <property type="component" value="Chromosome"/>
</dbReference>
<dbReference type="KEGG" id="glj:GKIL_0103"/>